<dbReference type="PANTHER" id="PTHR10192:SF5">
    <property type="entry name" value="GEPHYRIN"/>
    <property type="match status" value="1"/>
</dbReference>
<dbReference type="InterPro" id="IPR036425">
    <property type="entry name" value="MoaB/Mog-like_dom_sf"/>
</dbReference>
<feature type="domain" description="MoaB/Mog" evidence="3">
    <location>
        <begin position="169"/>
        <end position="310"/>
    </location>
</feature>
<evidence type="ECO:0000313" key="5">
    <source>
        <dbReference type="EMBL" id="OFV65601.1"/>
    </source>
</evidence>
<dbReference type="InterPro" id="IPR005110">
    <property type="entry name" value="MoeA_linker/N"/>
</dbReference>
<reference evidence="5 6" key="1">
    <citation type="submission" date="2016-05" db="EMBL/GenBank/DDBJ databases">
        <title>Microbial consortia oxidize butane by reversing methanogenesis.</title>
        <authorList>
            <person name="Laso-Perez R."/>
            <person name="Richter M."/>
            <person name="Wegener G."/>
            <person name="Musat F."/>
        </authorList>
    </citation>
    <scope>NUCLEOTIDE SEQUENCE [LARGE SCALE GENOMIC DNA]</scope>
    <source>
        <strain evidence="5">BOX1</strain>
    </source>
</reference>
<dbReference type="InterPro" id="IPR036135">
    <property type="entry name" value="MoeA_linker/N_sf"/>
</dbReference>
<dbReference type="NCBIfam" id="NF045515">
    <property type="entry name" value="Glp_gephyrin"/>
    <property type="match status" value="1"/>
</dbReference>
<name>A0A1F2P487_9EURY</name>
<dbReference type="Pfam" id="PF03454">
    <property type="entry name" value="MoeA_C"/>
    <property type="match status" value="1"/>
</dbReference>
<dbReference type="Gene3D" id="2.170.190.11">
    <property type="entry name" value="Molybdopterin biosynthesis moea protein, domain 3"/>
    <property type="match status" value="1"/>
</dbReference>
<accession>A0A1F2P487</accession>
<dbReference type="GO" id="GO:0005829">
    <property type="term" value="C:cytosol"/>
    <property type="evidence" value="ECO:0007669"/>
    <property type="project" value="TreeGrafter"/>
</dbReference>
<dbReference type="GO" id="GO:0006777">
    <property type="term" value="P:Mo-molybdopterin cofactor biosynthetic process"/>
    <property type="evidence" value="ECO:0007669"/>
    <property type="project" value="UniProtKB-KW"/>
</dbReference>
<dbReference type="InterPro" id="IPR001453">
    <property type="entry name" value="MoaB/Mog_dom"/>
</dbReference>
<keyword evidence="6" id="KW-1185">Reference proteome</keyword>
<keyword evidence="2" id="KW-0501">Molybdenum cofactor biosynthesis</keyword>
<dbReference type="STRING" id="1839936.SBU_001529"/>
<proteinExistence type="predicted"/>
<comment type="caution">
    <text evidence="5">The sequence shown here is derived from an EMBL/GenBank/DDBJ whole genome shotgun (WGS) entry which is preliminary data.</text>
</comment>
<dbReference type="Pfam" id="PF03453">
    <property type="entry name" value="MoeA_N"/>
    <property type="match status" value="1"/>
</dbReference>
<dbReference type="AlphaFoldDB" id="A0A1F2P487"/>
<dbReference type="Gene3D" id="2.40.340.10">
    <property type="entry name" value="MoeA, C-terminal, domain IV"/>
    <property type="match status" value="1"/>
</dbReference>
<dbReference type="Proteomes" id="UP000185779">
    <property type="component" value="Unassembled WGS sequence"/>
</dbReference>
<dbReference type="Gene3D" id="3.40.980.10">
    <property type="entry name" value="MoaB/Mog-like domain"/>
    <property type="match status" value="1"/>
</dbReference>
<dbReference type="GO" id="GO:0061599">
    <property type="term" value="F:molybdopterin molybdotransferase activity"/>
    <property type="evidence" value="ECO:0007669"/>
    <property type="project" value="TreeGrafter"/>
</dbReference>
<dbReference type="InterPro" id="IPR036688">
    <property type="entry name" value="MoeA_C_domain_IV_sf"/>
</dbReference>
<dbReference type="InterPro" id="IPR038987">
    <property type="entry name" value="MoeA-like"/>
</dbReference>
<evidence type="ECO:0000256" key="1">
    <source>
        <dbReference type="ARBA" id="ARBA00005046"/>
    </source>
</evidence>
<dbReference type="Pfam" id="PF00994">
    <property type="entry name" value="MoCF_biosynth"/>
    <property type="match status" value="1"/>
</dbReference>
<reference evidence="4" key="2">
    <citation type="journal article" date="2020" name="mSystems">
        <title>Genome- and Community-Level Interaction Insights into Carbon Utilization and Element Cycling Functions of Hydrothermarchaeota in Hydrothermal Sediment.</title>
        <authorList>
            <person name="Zhou Z."/>
            <person name="Liu Y."/>
            <person name="Xu W."/>
            <person name="Pan J."/>
            <person name="Luo Z.H."/>
            <person name="Li M."/>
        </authorList>
    </citation>
    <scope>NUCLEOTIDE SEQUENCE [LARGE SCALE GENOMIC DNA]</scope>
    <source>
        <strain evidence="4">HyVt-386</strain>
    </source>
</reference>
<evidence type="ECO:0000259" key="3">
    <source>
        <dbReference type="SMART" id="SM00852"/>
    </source>
</evidence>
<dbReference type="NCBIfam" id="TIGR00177">
    <property type="entry name" value="molyb_syn"/>
    <property type="match status" value="1"/>
</dbReference>
<evidence type="ECO:0000256" key="2">
    <source>
        <dbReference type="ARBA" id="ARBA00023150"/>
    </source>
</evidence>
<dbReference type="Proteomes" id="UP000885936">
    <property type="component" value="Unassembled WGS sequence"/>
</dbReference>
<dbReference type="SUPFAM" id="SSF53218">
    <property type="entry name" value="Molybdenum cofactor biosynthesis proteins"/>
    <property type="match status" value="1"/>
</dbReference>
<dbReference type="SUPFAM" id="SSF63882">
    <property type="entry name" value="MoeA N-terminal region -like"/>
    <property type="match status" value="1"/>
</dbReference>
<organism evidence="5 6">
    <name type="scientific">Candidatus Syntropharchaeum butanivorans</name>
    <dbReference type="NCBI Taxonomy" id="1839936"/>
    <lineage>
        <taxon>Archaea</taxon>
        <taxon>Methanobacteriati</taxon>
        <taxon>Methanobacteriota</taxon>
        <taxon>Stenosarchaea group</taxon>
        <taxon>Methanomicrobia</taxon>
        <taxon>Methanosarcinales</taxon>
        <taxon>ANME-2 cluster</taxon>
        <taxon>Candidatus Syntropharchaeum</taxon>
    </lineage>
</organism>
<dbReference type="PANTHER" id="PTHR10192">
    <property type="entry name" value="MOLYBDOPTERIN BIOSYNTHESIS PROTEIN"/>
    <property type="match status" value="1"/>
</dbReference>
<dbReference type="EMBL" id="LYOR01000010">
    <property type="protein sequence ID" value="OFV65601.1"/>
    <property type="molecule type" value="Genomic_DNA"/>
</dbReference>
<dbReference type="SUPFAM" id="SSF63867">
    <property type="entry name" value="MoeA C-terminal domain-like"/>
    <property type="match status" value="1"/>
</dbReference>
<dbReference type="Gene3D" id="3.90.105.10">
    <property type="entry name" value="Molybdopterin biosynthesis moea protein, domain 2"/>
    <property type="match status" value="1"/>
</dbReference>
<dbReference type="PATRIC" id="fig|1839936.3.peg.1553"/>
<dbReference type="InterPro" id="IPR005111">
    <property type="entry name" value="MoeA_C_domain_IV"/>
</dbReference>
<gene>
    <name evidence="4" type="ORF">ENI32_03575</name>
    <name evidence="5" type="ORF">SBU_001529</name>
</gene>
<dbReference type="EMBL" id="DRIE01000061">
    <property type="protein sequence ID" value="HEC56948.1"/>
    <property type="molecule type" value="Genomic_DNA"/>
</dbReference>
<evidence type="ECO:0000313" key="6">
    <source>
        <dbReference type="Proteomes" id="UP000185779"/>
    </source>
</evidence>
<dbReference type="SMART" id="SM00852">
    <property type="entry name" value="MoCF_biosynth"/>
    <property type="match status" value="1"/>
</dbReference>
<evidence type="ECO:0000313" key="4">
    <source>
        <dbReference type="EMBL" id="HEC56948.1"/>
    </source>
</evidence>
<comment type="pathway">
    <text evidence="1">Cofactor biosynthesis; molybdopterin biosynthesis.</text>
</comment>
<protein>
    <submittedName>
        <fullName evidence="5">Molybdenum cofactor synthesis domain-containing protein</fullName>
    </submittedName>
    <submittedName>
        <fullName evidence="4">Molybdopterin molybdenumtransferase MoeA</fullName>
    </submittedName>
</protein>
<sequence>MMFLKKISATRARACVRSSITPLGSERISFHEGCGRILAEDVQALCDHPPFDRSAMDGYAVLAGSTFYATPENPVRLRKGEEARRIMTGEPIPSGFDAVVMIEYVEDLGDEIRISRSVVPGENVALRGEDFRQGEIILRKGRVLLPHDIGTLVAAGITKIKVRRSPRVGIISTGDEIVDPARIKRWNGAERGKIPDINSYTLSSLVGGAGGIPVRCGVLKDDPDVLKSTIKSYTGFDLLLITGGSSVGDRDFLGKVIDELGELLFHGVAIKPGGPLGFGFINNTPVFILPGYPLAAIVSFELFVRDALSIMQGLPPKIPYESLTAKLLRKIPSQVGRLDFVRIKLINEGGDLYAEPLGSGGSGSIGRLSKADGFLLVDEPLEGIDEGETVTIYRYPGSQEVRA</sequence>
<dbReference type="CDD" id="cd00887">
    <property type="entry name" value="MoeA"/>
    <property type="match status" value="1"/>
</dbReference>
<dbReference type="UniPathway" id="UPA00344"/>